<dbReference type="Proteomes" id="UP000094285">
    <property type="component" value="Unassembled WGS sequence"/>
</dbReference>
<dbReference type="Pfam" id="PF21202">
    <property type="entry name" value="SLX1_C"/>
    <property type="match status" value="1"/>
</dbReference>
<dbReference type="InterPro" id="IPR000305">
    <property type="entry name" value="GIY-YIG_endonuc"/>
</dbReference>
<evidence type="ECO:0000256" key="6">
    <source>
        <dbReference type="ARBA" id="ARBA00023204"/>
    </source>
</evidence>
<dbReference type="InterPro" id="IPR013083">
    <property type="entry name" value="Znf_RING/FYVE/PHD"/>
</dbReference>
<reference evidence="10" key="1">
    <citation type="submission" date="2016-05" db="EMBL/GenBank/DDBJ databases">
        <title>Comparative genomics of biotechnologically important yeasts.</title>
        <authorList>
            <consortium name="DOE Joint Genome Institute"/>
            <person name="Riley R."/>
            <person name="Haridas S."/>
            <person name="Wolfe K.H."/>
            <person name="Lopes M.R."/>
            <person name="Hittinger C.T."/>
            <person name="Goker M."/>
            <person name="Salamov A."/>
            <person name="Wisecaver J."/>
            <person name="Long T.M."/>
            <person name="Aerts A.L."/>
            <person name="Barry K."/>
            <person name="Choi C."/>
            <person name="Clum A."/>
            <person name="Coughlan A.Y."/>
            <person name="Deshpande S."/>
            <person name="Douglass A.P."/>
            <person name="Hanson S.J."/>
            <person name="Klenk H.-P."/>
            <person name="Labutti K."/>
            <person name="Lapidus A."/>
            <person name="Lindquist E."/>
            <person name="Lipzen A."/>
            <person name="Meier-Kolthoff J.P."/>
            <person name="Ohm R.A."/>
            <person name="Otillar R.P."/>
            <person name="Pangilinan J."/>
            <person name="Peng Y."/>
            <person name="Rokas A."/>
            <person name="Rosa C.A."/>
            <person name="Scheuner C."/>
            <person name="Sibirny A.A."/>
            <person name="Slot J.C."/>
            <person name="Stielow J.B."/>
            <person name="Sun H."/>
            <person name="Kurtzman C.P."/>
            <person name="Blackwell M."/>
            <person name="Grigoriev I.V."/>
            <person name="Jeffries T.W."/>
        </authorList>
    </citation>
    <scope>NUCLEOTIDE SEQUENCE [LARGE SCALE GENOMIC DNA]</scope>
    <source>
        <strain evidence="10">NRRL Y-17324</strain>
    </source>
</reference>
<dbReference type="GO" id="GO:0017108">
    <property type="term" value="F:5'-flap endonuclease activity"/>
    <property type="evidence" value="ECO:0007669"/>
    <property type="project" value="EnsemblFungi"/>
</dbReference>
<dbReference type="GO" id="GO:0008821">
    <property type="term" value="F:crossover junction DNA endonuclease activity"/>
    <property type="evidence" value="ECO:0007669"/>
    <property type="project" value="TreeGrafter"/>
</dbReference>
<dbReference type="GeneID" id="30983052"/>
<keyword evidence="10" id="KW-1185">Reference proteome</keyword>
<organism evidence="9 10">
    <name type="scientific">Suhomyces tanzawaensis NRRL Y-17324</name>
    <dbReference type="NCBI Taxonomy" id="984487"/>
    <lineage>
        <taxon>Eukaryota</taxon>
        <taxon>Fungi</taxon>
        <taxon>Dikarya</taxon>
        <taxon>Ascomycota</taxon>
        <taxon>Saccharomycotina</taxon>
        <taxon>Pichiomycetes</taxon>
        <taxon>Debaryomycetaceae</taxon>
        <taxon>Suhomyces</taxon>
    </lineage>
</organism>
<dbReference type="GO" id="GO:0006261">
    <property type="term" value="P:DNA-templated DNA replication"/>
    <property type="evidence" value="ECO:0007669"/>
    <property type="project" value="EnsemblFungi"/>
</dbReference>
<dbReference type="InterPro" id="IPR035901">
    <property type="entry name" value="GIY-YIG_endonuc_sf"/>
</dbReference>
<dbReference type="SUPFAM" id="SSF82771">
    <property type="entry name" value="GIY-YIG endonuclease"/>
    <property type="match status" value="1"/>
</dbReference>
<dbReference type="InterPro" id="IPR048749">
    <property type="entry name" value="SLX1_C"/>
</dbReference>
<dbReference type="InterPro" id="IPR050381">
    <property type="entry name" value="SLX1_endonuclease"/>
</dbReference>
<evidence type="ECO:0000256" key="5">
    <source>
        <dbReference type="ARBA" id="ARBA00023172"/>
    </source>
</evidence>
<dbReference type="PANTHER" id="PTHR20208:SF10">
    <property type="entry name" value="STRUCTURE-SPECIFIC ENDONUCLEASE SUBUNIT SLX1"/>
    <property type="match status" value="1"/>
</dbReference>
<keyword evidence="7" id="KW-0539">Nucleus</keyword>
<evidence type="ECO:0000313" key="10">
    <source>
        <dbReference type="Proteomes" id="UP000094285"/>
    </source>
</evidence>
<keyword evidence="4" id="KW-0378">Hydrolase</keyword>
<keyword evidence="2" id="KW-0255">Endonuclease</keyword>
<dbReference type="HAMAP" id="MF_03100">
    <property type="entry name" value="Endonuc_su_Slx1"/>
    <property type="match status" value="1"/>
</dbReference>
<dbReference type="EMBL" id="KV453909">
    <property type="protein sequence ID" value="ODV81564.1"/>
    <property type="molecule type" value="Genomic_DNA"/>
</dbReference>
<dbReference type="STRING" id="984487.A0A1E4SPX2"/>
<evidence type="ECO:0000259" key="8">
    <source>
        <dbReference type="PROSITE" id="PS50164"/>
    </source>
</evidence>
<dbReference type="AlphaFoldDB" id="A0A1E4SPX2"/>
<feature type="non-terminal residue" evidence="9">
    <location>
        <position position="276"/>
    </location>
</feature>
<dbReference type="Gene3D" id="3.40.1440.10">
    <property type="entry name" value="GIY-YIG endonuclease"/>
    <property type="match status" value="1"/>
</dbReference>
<name>A0A1E4SPX2_9ASCO</name>
<dbReference type="OrthoDB" id="24645at2759"/>
<proteinExistence type="inferred from homology"/>
<accession>A0A1E4SPX2</accession>
<dbReference type="CDD" id="cd10455">
    <property type="entry name" value="GIY-YIG_SLX1"/>
    <property type="match status" value="1"/>
</dbReference>
<dbReference type="RefSeq" id="XP_020066686.1">
    <property type="nucleotide sequence ID" value="XM_020208916.1"/>
</dbReference>
<evidence type="ECO:0000256" key="4">
    <source>
        <dbReference type="ARBA" id="ARBA00022801"/>
    </source>
</evidence>
<protein>
    <recommendedName>
        <fullName evidence="8">GIY-YIG domain-containing protein</fullName>
    </recommendedName>
</protein>
<sequence>VHVIPRFYAVYLLQSIPRPQSFYVGSTPNPVRRLRQHNGELAAGAFRTKRNGARPWRMAAVVHSFPSKVAALQFEHALQHPHQTRHIAPGKRVTTSRLAGGSLHHRLANIRLLVAAPFFRRMSLLVAVLHPPVFDAWQLNKFASPEASESTWGLFVQAQDCRLQAAKSVILALSPSCAVCARLIDYIPDHVPNLDTRDRLNAYLARNMPLIAVCRLDACRLTSHLSCLAKQQLEGSSDGQIIPVTVDCASCKTPMRWTELVHTATHLRYYALWDHL</sequence>
<evidence type="ECO:0000313" key="9">
    <source>
        <dbReference type="EMBL" id="ODV81564.1"/>
    </source>
</evidence>
<dbReference type="Gene3D" id="3.30.40.10">
    <property type="entry name" value="Zinc/RING finger domain, C3HC4 (zinc finger)"/>
    <property type="match status" value="1"/>
</dbReference>
<dbReference type="PANTHER" id="PTHR20208">
    <property type="entry name" value="STRUCTURE-SPECIFIC ENDONUCLEASE SUBUNIT SLX1"/>
    <property type="match status" value="1"/>
</dbReference>
<dbReference type="PROSITE" id="PS50164">
    <property type="entry name" value="GIY_YIG"/>
    <property type="match status" value="1"/>
</dbReference>
<keyword evidence="5" id="KW-0233">DNA recombination</keyword>
<dbReference type="InterPro" id="IPR027520">
    <property type="entry name" value="Slx1"/>
</dbReference>
<gene>
    <name evidence="9" type="ORF">CANTADRAFT_42672</name>
</gene>
<dbReference type="GO" id="GO:0000724">
    <property type="term" value="P:double-strand break repair via homologous recombination"/>
    <property type="evidence" value="ECO:0007669"/>
    <property type="project" value="TreeGrafter"/>
</dbReference>
<evidence type="ECO:0000256" key="2">
    <source>
        <dbReference type="ARBA" id="ARBA00022759"/>
    </source>
</evidence>
<evidence type="ECO:0000256" key="1">
    <source>
        <dbReference type="ARBA" id="ARBA00022722"/>
    </source>
</evidence>
<evidence type="ECO:0000256" key="3">
    <source>
        <dbReference type="ARBA" id="ARBA00022763"/>
    </source>
</evidence>
<dbReference type="GO" id="GO:0033557">
    <property type="term" value="C:Slx1-Slx4 complex"/>
    <property type="evidence" value="ECO:0007669"/>
    <property type="project" value="EnsemblFungi"/>
</dbReference>
<keyword evidence="3" id="KW-0227">DNA damage</keyword>
<keyword evidence="1" id="KW-0540">Nuclease</keyword>
<keyword evidence="6" id="KW-0234">DNA repair</keyword>
<feature type="non-terminal residue" evidence="9">
    <location>
        <position position="1"/>
    </location>
</feature>
<dbReference type="Pfam" id="PF01541">
    <property type="entry name" value="GIY-YIG"/>
    <property type="match status" value="1"/>
</dbReference>
<evidence type="ECO:0000256" key="7">
    <source>
        <dbReference type="ARBA" id="ARBA00023242"/>
    </source>
</evidence>
<feature type="domain" description="GIY-YIG" evidence="8">
    <location>
        <begin position="6"/>
        <end position="88"/>
    </location>
</feature>